<proteinExistence type="predicted"/>
<name>A0A4U5MMI8_STECR</name>
<dbReference type="AlphaFoldDB" id="A0A4U5MMI8"/>
<evidence type="ECO:0000313" key="1">
    <source>
        <dbReference type="EMBL" id="TKR70694.1"/>
    </source>
</evidence>
<dbReference type="Proteomes" id="UP000298663">
    <property type="component" value="Unassembled WGS sequence"/>
</dbReference>
<organism evidence="1 2">
    <name type="scientific">Steinernema carpocapsae</name>
    <name type="common">Entomopathogenic nematode</name>
    <dbReference type="NCBI Taxonomy" id="34508"/>
    <lineage>
        <taxon>Eukaryota</taxon>
        <taxon>Metazoa</taxon>
        <taxon>Ecdysozoa</taxon>
        <taxon>Nematoda</taxon>
        <taxon>Chromadorea</taxon>
        <taxon>Rhabditida</taxon>
        <taxon>Tylenchina</taxon>
        <taxon>Panagrolaimomorpha</taxon>
        <taxon>Strongyloidoidea</taxon>
        <taxon>Steinernematidae</taxon>
        <taxon>Steinernema</taxon>
    </lineage>
</organism>
<evidence type="ECO:0000313" key="2">
    <source>
        <dbReference type="Proteomes" id="UP000298663"/>
    </source>
</evidence>
<accession>A0A4U5MMI8</accession>
<gene>
    <name evidence="1" type="ORF">L596_022683</name>
</gene>
<reference evidence="1 2" key="1">
    <citation type="journal article" date="2015" name="Genome Biol.">
        <title>Comparative genomics of Steinernema reveals deeply conserved gene regulatory networks.</title>
        <authorList>
            <person name="Dillman A.R."/>
            <person name="Macchietto M."/>
            <person name="Porter C.F."/>
            <person name="Rogers A."/>
            <person name="Williams B."/>
            <person name="Antoshechkin I."/>
            <person name="Lee M.M."/>
            <person name="Goodwin Z."/>
            <person name="Lu X."/>
            <person name="Lewis E.E."/>
            <person name="Goodrich-Blair H."/>
            <person name="Stock S.P."/>
            <person name="Adams B.J."/>
            <person name="Sternberg P.W."/>
            <person name="Mortazavi A."/>
        </authorList>
    </citation>
    <scope>NUCLEOTIDE SEQUENCE [LARGE SCALE GENOMIC DNA]</scope>
    <source>
        <strain evidence="1 2">ALL</strain>
    </source>
</reference>
<keyword evidence="2" id="KW-1185">Reference proteome</keyword>
<reference evidence="1 2" key="2">
    <citation type="journal article" date="2019" name="G3 (Bethesda)">
        <title>Hybrid Assembly of the Genome of the Entomopathogenic Nematode Steinernema carpocapsae Identifies the X-Chromosome.</title>
        <authorList>
            <person name="Serra L."/>
            <person name="Macchietto M."/>
            <person name="Macias-Munoz A."/>
            <person name="McGill C.J."/>
            <person name="Rodriguez I.M."/>
            <person name="Rodriguez B."/>
            <person name="Murad R."/>
            <person name="Mortazavi A."/>
        </authorList>
    </citation>
    <scope>NUCLEOTIDE SEQUENCE [LARGE SCALE GENOMIC DNA]</scope>
    <source>
        <strain evidence="1 2">ALL</strain>
    </source>
</reference>
<comment type="caution">
    <text evidence="1">The sequence shown here is derived from an EMBL/GenBank/DDBJ whole genome shotgun (WGS) entry which is preliminary data.</text>
</comment>
<sequence length="258" mass="29963">MDFLPFDFIKNVANHFSLTSDELEAIFSVSSGWSSMAEKRLQKQNISIYLYFTYEQIFFHIPASSKTKFEISSFDPKRHEVEDFSISCAEPGSHDKICSEEVLHIIFAILKHQKSLLDSVTIFDLGTIFQHQSCTASRVLDSIQGANVLRIDEKFHIDHGIHQKVRELDCFYLLPEALEMAILKLIISGHKMYIDFKILKRKRNFVRELVRAMDQKEGKKEDTKVDWEEKNPIDESGIKWRCGSICLSNGDQYQFKLN</sequence>
<protein>
    <submittedName>
        <fullName evidence="1">Uncharacterized protein</fullName>
    </submittedName>
</protein>
<dbReference type="EMBL" id="AZBU02000007">
    <property type="protein sequence ID" value="TKR70694.1"/>
    <property type="molecule type" value="Genomic_DNA"/>
</dbReference>